<dbReference type="PROSITE" id="PS50893">
    <property type="entry name" value="ABC_TRANSPORTER_2"/>
    <property type="match status" value="1"/>
</dbReference>
<keyword evidence="3" id="KW-0547">Nucleotide-binding</keyword>
<comment type="caution">
    <text evidence="6">The sequence shown here is derived from an EMBL/GenBank/DDBJ whole genome shotgun (WGS) entry which is preliminary data.</text>
</comment>
<dbReference type="GO" id="GO:0022857">
    <property type="term" value="F:transmembrane transporter activity"/>
    <property type="evidence" value="ECO:0007669"/>
    <property type="project" value="UniProtKB-ARBA"/>
</dbReference>
<name>A0A0S7WW90_UNCT6</name>
<dbReference type="CDD" id="cd03255">
    <property type="entry name" value="ABC_MJ0796_LolCDE_FtsE"/>
    <property type="match status" value="1"/>
</dbReference>
<accession>A0A0S7WW90</accession>
<protein>
    <recommendedName>
        <fullName evidence="5">ABC transporter domain-containing protein</fullName>
    </recommendedName>
</protein>
<dbReference type="InterPro" id="IPR003593">
    <property type="entry name" value="AAA+_ATPase"/>
</dbReference>
<sequence length="222" mass="24100">MAILEARGLHKVYGRGPGSLHVLHGIDLLIDTGEVVIVIGPSGAGKSTLLHILGGLDRPTRGQVMFDGADLFRRSAQELARVRNRSVGFVFQFHHLLPEFTALENVLLPMLIAGESRSGAVGRATELLEAVGLGARVTHRPNELSAGEKQRVAVARALVNRPKIVLADEPSGNLDRATGEMLYDLIMKLKSEYDTTFVIVTHDETLEDKATKVVRLVDGKIV</sequence>
<feature type="domain" description="ABC transporter" evidence="5">
    <location>
        <begin position="4"/>
        <end position="222"/>
    </location>
</feature>
<dbReference type="STRING" id="1703770.AMJ39_00160"/>
<dbReference type="InterPro" id="IPR017871">
    <property type="entry name" value="ABC_transporter-like_CS"/>
</dbReference>
<proteinExistence type="inferred from homology"/>
<evidence type="ECO:0000256" key="2">
    <source>
        <dbReference type="ARBA" id="ARBA00022448"/>
    </source>
</evidence>
<evidence type="ECO:0000313" key="7">
    <source>
        <dbReference type="Proteomes" id="UP000052008"/>
    </source>
</evidence>
<dbReference type="GO" id="GO:0005886">
    <property type="term" value="C:plasma membrane"/>
    <property type="evidence" value="ECO:0007669"/>
    <property type="project" value="TreeGrafter"/>
</dbReference>
<dbReference type="InterPro" id="IPR017911">
    <property type="entry name" value="MacB-like_ATP-bd"/>
</dbReference>
<dbReference type="GO" id="GO:0005524">
    <property type="term" value="F:ATP binding"/>
    <property type="evidence" value="ECO:0007669"/>
    <property type="project" value="UniProtKB-KW"/>
</dbReference>
<dbReference type="Gene3D" id="3.40.50.300">
    <property type="entry name" value="P-loop containing nucleotide triphosphate hydrolases"/>
    <property type="match status" value="1"/>
</dbReference>
<keyword evidence="2" id="KW-0813">Transport</keyword>
<dbReference type="PROSITE" id="PS00211">
    <property type="entry name" value="ABC_TRANSPORTER_1"/>
    <property type="match status" value="1"/>
</dbReference>
<evidence type="ECO:0000256" key="3">
    <source>
        <dbReference type="ARBA" id="ARBA00022741"/>
    </source>
</evidence>
<reference evidence="6 7" key="1">
    <citation type="journal article" date="2015" name="Microbiome">
        <title>Genomic resolution of linkages in carbon, nitrogen, and sulfur cycling among widespread estuary sediment bacteria.</title>
        <authorList>
            <person name="Baker B.J."/>
            <person name="Lazar C.S."/>
            <person name="Teske A.P."/>
            <person name="Dick G.J."/>
        </authorList>
    </citation>
    <scope>NUCLEOTIDE SEQUENCE [LARGE SCALE GENOMIC DNA]</scope>
    <source>
        <strain evidence="6">DG_24</strain>
    </source>
</reference>
<dbReference type="InterPro" id="IPR003439">
    <property type="entry name" value="ABC_transporter-like_ATP-bd"/>
</dbReference>
<dbReference type="EMBL" id="LIZS01000001">
    <property type="protein sequence ID" value="KPJ54478.1"/>
    <property type="molecule type" value="Genomic_DNA"/>
</dbReference>
<dbReference type="PANTHER" id="PTHR24220:SF689">
    <property type="entry name" value="LIPOPROTEIN-RELEASING SYSTEM ATP-BINDING PROTEIN LOLD"/>
    <property type="match status" value="1"/>
</dbReference>
<dbReference type="Proteomes" id="UP000052008">
    <property type="component" value="Unassembled WGS sequence"/>
</dbReference>
<dbReference type="PANTHER" id="PTHR24220">
    <property type="entry name" value="IMPORT ATP-BINDING PROTEIN"/>
    <property type="match status" value="1"/>
</dbReference>
<organism evidence="6 7">
    <name type="scientific">candidate division TA06 bacterium DG_24</name>
    <dbReference type="NCBI Taxonomy" id="1703770"/>
    <lineage>
        <taxon>Bacteria</taxon>
        <taxon>Bacteria division TA06</taxon>
    </lineage>
</organism>
<gene>
    <name evidence="6" type="ORF">AMJ39_00160</name>
</gene>
<evidence type="ECO:0000256" key="4">
    <source>
        <dbReference type="ARBA" id="ARBA00022840"/>
    </source>
</evidence>
<dbReference type="Pfam" id="PF00005">
    <property type="entry name" value="ABC_tran"/>
    <property type="match status" value="1"/>
</dbReference>
<dbReference type="InterPro" id="IPR027417">
    <property type="entry name" value="P-loop_NTPase"/>
</dbReference>
<dbReference type="PATRIC" id="fig|1703770.3.peg.35"/>
<dbReference type="GO" id="GO:0098796">
    <property type="term" value="C:membrane protein complex"/>
    <property type="evidence" value="ECO:0007669"/>
    <property type="project" value="UniProtKB-ARBA"/>
</dbReference>
<dbReference type="GO" id="GO:0016887">
    <property type="term" value="F:ATP hydrolysis activity"/>
    <property type="evidence" value="ECO:0007669"/>
    <property type="project" value="InterPro"/>
</dbReference>
<dbReference type="SUPFAM" id="SSF52540">
    <property type="entry name" value="P-loop containing nucleoside triphosphate hydrolases"/>
    <property type="match status" value="1"/>
</dbReference>
<evidence type="ECO:0000259" key="5">
    <source>
        <dbReference type="PROSITE" id="PS50893"/>
    </source>
</evidence>
<comment type="similarity">
    <text evidence="1">Belongs to the ABC transporter superfamily.</text>
</comment>
<keyword evidence="4" id="KW-0067">ATP-binding</keyword>
<dbReference type="FunFam" id="3.40.50.300:FF:000032">
    <property type="entry name" value="Export ABC transporter ATP-binding protein"/>
    <property type="match status" value="1"/>
</dbReference>
<evidence type="ECO:0000256" key="1">
    <source>
        <dbReference type="ARBA" id="ARBA00005417"/>
    </source>
</evidence>
<dbReference type="InterPro" id="IPR015854">
    <property type="entry name" value="ABC_transpr_LolD-like"/>
</dbReference>
<dbReference type="SMART" id="SM00382">
    <property type="entry name" value="AAA"/>
    <property type="match status" value="1"/>
</dbReference>
<evidence type="ECO:0000313" key="6">
    <source>
        <dbReference type="EMBL" id="KPJ54478.1"/>
    </source>
</evidence>
<dbReference type="AlphaFoldDB" id="A0A0S7WW90"/>